<dbReference type="Pfam" id="PF04149">
    <property type="entry name" value="DUF397"/>
    <property type="match status" value="1"/>
</dbReference>
<dbReference type="InterPro" id="IPR007278">
    <property type="entry name" value="DUF397"/>
</dbReference>
<dbReference type="Proteomes" id="UP000614047">
    <property type="component" value="Unassembled WGS sequence"/>
</dbReference>
<accession>A0A931GND6</accession>
<sequence length="44" mass="4620">MELADLEVGVGLRDSKAPEAGHLVLAPETFAGLMDQIKAGELNL</sequence>
<comment type="caution">
    <text evidence="2">The sequence shown here is derived from an EMBL/GenBank/DDBJ whole genome shotgun (WGS) entry which is preliminary data.</text>
</comment>
<dbReference type="EMBL" id="JADOUA010000001">
    <property type="protein sequence ID" value="MBG6093662.1"/>
    <property type="molecule type" value="Genomic_DNA"/>
</dbReference>
<reference evidence="2" key="1">
    <citation type="submission" date="2020-11" db="EMBL/GenBank/DDBJ databases">
        <title>Sequencing the genomes of 1000 actinobacteria strains.</title>
        <authorList>
            <person name="Klenk H.-P."/>
        </authorList>
    </citation>
    <scope>NUCLEOTIDE SEQUENCE</scope>
    <source>
        <strain evidence="2">DSM 43175</strain>
    </source>
</reference>
<gene>
    <name evidence="2" type="ORF">IW256_007775</name>
</gene>
<protein>
    <recommendedName>
        <fullName evidence="1">DUF397 domain-containing protein</fullName>
    </recommendedName>
</protein>
<name>A0A931GND6_9ACTN</name>
<proteinExistence type="predicted"/>
<evidence type="ECO:0000313" key="2">
    <source>
        <dbReference type="EMBL" id="MBG6093662.1"/>
    </source>
</evidence>
<keyword evidence="3" id="KW-1185">Reference proteome</keyword>
<evidence type="ECO:0000313" key="3">
    <source>
        <dbReference type="Proteomes" id="UP000614047"/>
    </source>
</evidence>
<feature type="domain" description="DUF397" evidence="1">
    <location>
        <begin position="7"/>
        <end position="38"/>
    </location>
</feature>
<evidence type="ECO:0000259" key="1">
    <source>
        <dbReference type="Pfam" id="PF04149"/>
    </source>
</evidence>
<dbReference type="AlphaFoldDB" id="A0A931GND6"/>
<organism evidence="2 3">
    <name type="scientific">Actinomadura viridis</name>
    <dbReference type="NCBI Taxonomy" id="58110"/>
    <lineage>
        <taxon>Bacteria</taxon>
        <taxon>Bacillati</taxon>
        <taxon>Actinomycetota</taxon>
        <taxon>Actinomycetes</taxon>
        <taxon>Streptosporangiales</taxon>
        <taxon>Thermomonosporaceae</taxon>
        <taxon>Actinomadura</taxon>
    </lineage>
</organism>